<gene>
    <name evidence="1" type="ORF">AWB78_05635</name>
</gene>
<dbReference type="InterPro" id="IPR040442">
    <property type="entry name" value="Pyrv_kinase-like_dom_sf"/>
</dbReference>
<comment type="caution">
    <text evidence="1">The sequence shown here is derived from an EMBL/GenBank/DDBJ whole genome shotgun (WGS) entry which is preliminary data.</text>
</comment>
<evidence type="ECO:0000313" key="1">
    <source>
        <dbReference type="EMBL" id="SAK98246.1"/>
    </source>
</evidence>
<dbReference type="InterPro" id="IPR018523">
    <property type="entry name" value="Isocitrate_lyase_ph_CS"/>
</dbReference>
<dbReference type="AlphaFoldDB" id="A0A158DVM6"/>
<keyword evidence="2" id="KW-1185">Reference proteome</keyword>
<dbReference type="InterPro" id="IPR015813">
    <property type="entry name" value="Pyrv/PenolPyrv_kinase-like_dom"/>
</dbReference>
<dbReference type="RefSeq" id="WP_062609250.1">
    <property type="nucleotide sequence ID" value="NZ_FCOX02000037.1"/>
</dbReference>
<sequence length="297" mass="31821">MKKPTKTLRELLERDGALLSAGVFGPMPAKIAEQAGFETVYMAGGGTALARAGYADLGLMTLTEMADNAAAIAQSVEVPVIADADTGFGNQLNVQRTVREYERAGVSAIHLEDQVFPKRCGHMEGKSLIPIEEAVQKIRAAVDARSSPDFLIIARCDALTVAGMEEVVRRGESYLEAGADMLFVESPRSIDEIAEIPRRLPGKHVFNMASSGKTPILSVDEVGQLGYKLMLVPNFATLAAIKAMREVLTEIKSTGTVAGVVDRCATFAEFTALGGLKELQEIEKRFGVSSPATAFQK</sequence>
<dbReference type="GO" id="GO:0016833">
    <property type="term" value="F:oxo-acid-lyase activity"/>
    <property type="evidence" value="ECO:0007669"/>
    <property type="project" value="UniProtKB-ARBA"/>
</dbReference>
<dbReference type="Gene3D" id="3.20.20.60">
    <property type="entry name" value="Phosphoenolpyruvate-binding domains"/>
    <property type="match status" value="1"/>
</dbReference>
<dbReference type="SUPFAM" id="SSF51621">
    <property type="entry name" value="Phosphoenolpyruvate/pyruvate domain"/>
    <property type="match status" value="1"/>
</dbReference>
<proteinExistence type="predicted"/>
<dbReference type="Pfam" id="PF13714">
    <property type="entry name" value="PEP_mutase"/>
    <property type="match status" value="1"/>
</dbReference>
<dbReference type="PANTHER" id="PTHR42905:SF5">
    <property type="entry name" value="CARBOXYVINYL-CARBOXYPHOSPHONATE PHOSPHORYLMUTASE, CHLOROPLASTIC"/>
    <property type="match status" value="1"/>
</dbReference>
<dbReference type="CDD" id="cd00377">
    <property type="entry name" value="ICL_PEPM"/>
    <property type="match status" value="1"/>
</dbReference>
<dbReference type="Proteomes" id="UP000071859">
    <property type="component" value="Unassembled WGS sequence"/>
</dbReference>
<dbReference type="EMBL" id="FCOX02000037">
    <property type="protein sequence ID" value="SAK98246.1"/>
    <property type="molecule type" value="Genomic_DNA"/>
</dbReference>
<dbReference type="PROSITE" id="PS00161">
    <property type="entry name" value="ISOCITRATE_LYASE"/>
    <property type="match status" value="1"/>
</dbReference>
<accession>A0A158DVM6</accession>
<reference evidence="1" key="1">
    <citation type="submission" date="2016-01" db="EMBL/GenBank/DDBJ databases">
        <authorList>
            <person name="Peeters C."/>
        </authorList>
    </citation>
    <scope>NUCLEOTIDE SEQUENCE</scope>
    <source>
        <strain evidence="1">LMG 29321</strain>
    </source>
</reference>
<dbReference type="InterPro" id="IPR039556">
    <property type="entry name" value="ICL/PEPM"/>
</dbReference>
<dbReference type="PANTHER" id="PTHR42905">
    <property type="entry name" value="PHOSPHOENOLPYRUVATE CARBOXYLASE"/>
    <property type="match status" value="1"/>
</dbReference>
<dbReference type="OrthoDB" id="9771433at2"/>
<organism evidence="1 2">
    <name type="scientific">Caballeronia calidae</name>
    <dbReference type="NCBI Taxonomy" id="1777139"/>
    <lineage>
        <taxon>Bacteria</taxon>
        <taxon>Pseudomonadati</taxon>
        <taxon>Pseudomonadota</taxon>
        <taxon>Betaproteobacteria</taxon>
        <taxon>Burkholderiales</taxon>
        <taxon>Burkholderiaceae</taxon>
        <taxon>Caballeronia</taxon>
    </lineage>
</organism>
<name>A0A158DVM6_9BURK</name>
<protein>
    <submittedName>
        <fullName evidence="1">Carboxyvinyl-carboxyphosphonate phosphorylmutase</fullName>
    </submittedName>
</protein>
<evidence type="ECO:0000313" key="2">
    <source>
        <dbReference type="Proteomes" id="UP000071859"/>
    </source>
</evidence>